<dbReference type="EMBL" id="JARWAM010000020">
    <property type="protein sequence ID" value="MDR5907511.1"/>
    <property type="molecule type" value="Genomic_DNA"/>
</dbReference>
<organism evidence="2 3">
    <name type="scientific">Franzmannia qiaohouensis</name>
    <dbReference type="NCBI Taxonomy" id="1329370"/>
    <lineage>
        <taxon>Bacteria</taxon>
        <taxon>Pseudomonadati</taxon>
        <taxon>Pseudomonadota</taxon>
        <taxon>Gammaproteobacteria</taxon>
        <taxon>Oceanospirillales</taxon>
        <taxon>Halomonadaceae</taxon>
        <taxon>Franzmannia</taxon>
    </lineage>
</organism>
<feature type="domain" description="Rad50/SbcC-type AAA" evidence="1">
    <location>
        <begin position="273"/>
        <end position="497"/>
    </location>
</feature>
<evidence type="ECO:0000259" key="1">
    <source>
        <dbReference type="Pfam" id="PF13476"/>
    </source>
</evidence>
<sequence>MAEQYTKARFWKCALQVNPAGYIKYRGQEQSSTEADYNQTLLKVCLEENIKVVGIADHGDVTGVDAIRDLMAQHDIVVFPGFEIASSEKVHFVCLFAESTSSQQLERYLGNLKLLNTEDGIRPSRLSAEQLIDEVDQLGGFIYSAHCTNDNGLLKRRLDHVWKNTKLRAAQISNGIEDLRGIEDDFYRKVLLNKNTQYQRKRPIAVINAKDVEAPETLKEPGASCLIKMTTPCFESFKLAFLDPESRVRLNSDVPKNHSSAIEAVEFTGGYLDGVKIEFSDHLNAVIGGRGTGKSTLLECIRFALSIRPLGQSAQRQHDQIIKENLGREKGQIKLKVRSSAMHGRTFQISRRFGDQPIVKDESGALSPYTPCDLLPRLEIFGQNEIYELSQDSSRLHLLLGRFLEGGQTSYESQSQEILTKLKENRQAIIRAYQQLGDVESEVSQLPKLQDQVSQFQSLGLDEKLKAIPKLETEKRLSARIAEELTQLQQAIESTYDTLPDTIFLSDQALKELPHAALLVEQRKLLDEVGAQVKDLLNQANQKVVTTQQALQPLQHQLTGHITSSEEDLEKDFKEIPASQGKSGREIGAQYQSLLREIERIKPMKMTLTQRQALITELENKRKSLLADLGEARTHRSTTLHRALKKLNKKLKGKLKLTIVTEGDRDPLFQFFSSCALEGVGPKRLAGIRDECSESPASLAELIRSGSGELKISLSGIVTPSVAEALTKLPRSKLLELEELDLPDSIQLELNVGHTEDEENYRPLERLSTGQQCTAILHLLLLENQDPLILDQPEDNLDNAFIADRIVTELRSAKVARQFLFATHNANIPVFGDAEWIGVLNVSEGKGEIPSNQQGAIDLPEVKRLAAEILEGGESAFNQRREKYGFE</sequence>
<proteinExistence type="predicted"/>
<gene>
    <name evidence="2" type="ORF">QC821_19725</name>
</gene>
<accession>A0ABU1HJP4</accession>
<dbReference type="SUPFAM" id="SSF89550">
    <property type="entry name" value="PHP domain-like"/>
    <property type="match status" value="1"/>
</dbReference>
<name>A0ABU1HJP4_9GAMM</name>
<dbReference type="InterPro" id="IPR016195">
    <property type="entry name" value="Pol/histidinol_Pase-like"/>
</dbReference>
<reference evidence="2 3" key="1">
    <citation type="submission" date="2023-04" db="EMBL/GenBank/DDBJ databases">
        <title>A long-awaited taxogenomic arrangement of the family Halomonadaceae.</title>
        <authorList>
            <person name="De La Haba R."/>
            <person name="Chuvochina M."/>
            <person name="Wittouck S."/>
            <person name="Arahal D.R."/>
            <person name="Sanchez-Porro C."/>
            <person name="Hugenholtz P."/>
            <person name="Ventosa A."/>
        </authorList>
    </citation>
    <scope>NUCLEOTIDE SEQUENCE [LARGE SCALE GENOMIC DNA]</scope>
    <source>
        <strain evidence="2 3">DSM 26770</strain>
    </source>
</reference>
<dbReference type="PANTHER" id="PTHR32182">
    <property type="entry name" value="DNA REPLICATION AND REPAIR PROTEIN RECF"/>
    <property type="match status" value="1"/>
</dbReference>
<dbReference type="NCBIfam" id="NF045780">
    <property type="entry name" value="TrlF_fam_ATP"/>
    <property type="match status" value="1"/>
</dbReference>
<dbReference type="Gene3D" id="3.40.50.300">
    <property type="entry name" value="P-loop containing nucleotide triphosphate hydrolases"/>
    <property type="match status" value="2"/>
</dbReference>
<protein>
    <submittedName>
        <fullName evidence="2">AAA family ATPase</fullName>
    </submittedName>
</protein>
<dbReference type="Gene3D" id="3.20.20.140">
    <property type="entry name" value="Metal-dependent hydrolases"/>
    <property type="match status" value="1"/>
</dbReference>
<dbReference type="PANTHER" id="PTHR32182:SF22">
    <property type="entry name" value="ATP-DEPENDENT ENDONUCLEASE, OLD FAMILY-RELATED"/>
    <property type="match status" value="1"/>
</dbReference>
<dbReference type="InterPro" id="IPR027417">
    <property type="entry name" value="P-loop_NTPase"/>
</dbReference>
<dbReference type="RefSeq" id="WP_309724926.1">
    <property type="nucleotide sequence ID" value="NZ_JARWAM010000020.1"/>
</dbReference>
<dbReference type="Pfam" id="PF13476">
    <property type="entry name" value="AAA_23"/>
    <property type="match status" value="1"/>
</dbReference>
<dbReference type="Proteomes" id="UP001251374">
    <property type="component" value="Unassembled WGS sequence"/>
</dbReference>
<comment type="caution">
    <text evidence="2">The sequence shown here is derived from an EMBL/GenBank/DDBJ whole genome shotgun (WGS) entry which is preliminary data.</text>
</comment>
<evidence type="ECO:0000313" key="3">
    <source>
        <dbReference type="Proteomes" id="UP001251374"/>
    </source>
</evidence>
<evidence type="ECO:0000313" key="2">
    <source>
        <dbReference type="EMBL" id="MDR5907511.1"/>
    </source>
</evidence>
<dbReference type="SUPFAM" id="SSF52540">
    <property type="entry name" value="P-loop containing nucleoside triphosphate hydrolases"/>
    <property type="match status" value="1"/>
</dbReference>
<keyword evidence="3" id="KW-1185">Reference proteome</keyword>
<dbReference type="InterPro" id="IPR054787">
    <property type="entry name" value="TrlF_ATPase"/>
</dbReference>
<dbReference type="InterPro" id="IPR038729">
    <property type="entry name" value="Rad50/SbcC_AAA"/>
</dbReference>